<dbReference type="Proteomes" id="UP000190814">
    <property type="component" value="Unassembled WGS sequence"/>
</dbReference>
<dbReference type="SUPFAM" id="SSF52374">
    <property type="entry name" value="Nucleotidylyl transferase"/>
    <property type="match status" value="1"/>
</dbReference>
<organism evidence="12 13">
    <name type="scientific">Eubacterium uniforme</name>
    <dbReference type="NCBI Taxonomy" id="39495"/>
    <lineage>
        <taxon>Bacteria</taxon>
        <taxon>Bacillati</taxon>
        <taxon>Bacillota</taxon>
        <taxon>Clostridia</taxon>
        <taxon>Eubacteriales</taxon>
        <taxon>Eubacteriaceae</taxon>
        <taxon>Eubacterium</taxon>
    </lineage>
</organism>
<sequence length="366" mass="42380">MSKNIAILGGTFDPIHLGHIKMAEAVLSQIDVDEVYFMPSKIPPHKLNKNVTSEEHRCNMVKIAIKNNNKLKFSDFDLIRDNISYTADTLTLLKKDNKDLNIFFIIGGDSLKNIKTWYRPDIVLSNCTLLTIMRDDVDFVKMKEIIDDLIKEFNAKIIPINMDKIDISSTEIRNDLVTNRDYGAFADVLDKNVFDYIIKNDLYKTYDCEIVMATEEDRNDILKLYKLQLGREFCPWTDDYPSNETIDFDLRRDALFIMKSKDKIIAAISIEEDENVDKLDCWSDSITPSGELARLAVLPEWQNKGIAKQMLLYGMKQLKLRGFNGIHFLVNKMNIKAIKAYSSFNFNVVGECFMYDENFLCYEKEL</sequence>
<evidence type="ECO:0000256" key="9">
    <source>
        <dbReference type="ARBA" id="ARBA00048721"/>
    </source>
</evidence>
<evidence type="ECO:0000313" key="13">
    <source>
        <dbReference type="Proteomes" id="UP000190814"/>
    </source>
</evidence>
<dbReference type="NCBIfam" id="NF000840">
    <property type="entry name" value="PRK00071.1-3"/>
    <property type="match status" value="1"/>
</dbReference>
<evidence type="ECO:0000256" key="3">
    <source>
        <dbReference type="ARBA" id="ARBA00022642"/>
    </source>
</evidence>
<dbReference type="OrthoDB" id="5295945at2"/>
<evidence type="ECO:0000256" key="4">
    <source>
        <dbReference type="ARBA" id="ARBA00022679"/>
    </source>
</evidence>
<dbReference type="Gene3D" id="3.40.630.30">
    <property type="match status" value="1"/>
</dbReference>
<dbReference type="InterPro" id="IPR000182">
    <property type="entry name" value="GNAT_dom"/>
</dbReference>
<dbReference type="GO" id="GO:0004515">
    <property type="term" value="F:nicotinate-nucleotide adenylyltransferase activity"/>
    <property type="evidence" value="ECO:0007669"/>
    <property type="project" value="UniProtKB-UniRule"/>
</dbReference>
<comment type="pathway">
    <text evidence="2 10">Cofactor biosynthesis; NAD(+) biosynthesis; deamido-NAD(+) from nicotinate D-ribonucleotide: step 1/1.</text>
</comment>
<evidence type="ECO:0000256" key="10">
    <source>
        <dbReference type="HAMAP-Rule" id="MF_00244"/>
    </source>
</evidence>
<keyword evidence="4 10" id="KW-0808">Transferase</keyword>
<dbReference type="UniPathway" id="UPA00253">
    <property type="reaction ID" value="UER00332"/>
</dbReference>
<dbReference type="InterPro" id="IPR004821">
    <property type="entry name" value="Cyt_trans-like"/>
</dbReference>
<protein>
    <recommendedName>
        <fullName evidence="10">Probable nicotinate-nucleotide adenylyltransferase</fullName>
        <ecNumber evidence="10">2.7.7.18</ecNumber>
    </recommendedName>
    <alternativeName>
        <fullName evidence="10">Deamido-NAD(+) diphosphorylase</fullName>
    </alternativeName>
    <alternativeName>
        <fullName evidence="10">Deamido-NAD(+) pyrophosphorylase</fullName>
    </alternativeName>
    <alternativeName>
        <fullName evidence="10">Nicotinate mononucleotide adenylyltransferase</fullName>
        <shortName evidence="10">NaMN adenylyltransferase</shortName>
    </alternativeName>
</protein>
<dbReference type="RefSeq" id="WP_078765105.1">
    <property type="nucleotide sequence ID" value="NZ_FUXZ01000002.1"/>
</dbReference>
<dbReference type="GO" id="GO:0005524">
    <property type="term" value="F:ATP binding"/>
    <property type="evidence" value="ECO:0007669"/>
    <property type="project" value="UniProtKB-KW"/>
</dbReference>
<comment type="catalytic activity">
    <reaction evidence="9 10">
        <text>nicotinate beta-D-ribonucleotide + ATP + H(+) = deamido-NAD(+) + diphosphate</text>
        <dbReference type="Rhea" id="RHEA:22860"/>
        <dbReference type="ChEBI" id="CHEBI:15378"/>
        <dbReference type="ChEBI" id="CHEBI:30616"/>
        <dbReference type="ChEBI" id="CHEBI:33019"/>
        <dbReference type="ChEBI" id="CHEBI:57502"/>
        <dbReference type="ChEBI" id="CHEBI:58437"/>
        <dbReference type="EC" id="2.7.7.18"/>
    </reaction>
</comment>
<evidence type="ECO:0000259" key="11">
    <source>
        <dbReference type="PROSITE" id="PS51186"/>
    </source>
</evidence>
<dbReference type="HAMAP" id="MF_00244">
    <property type="entry name" value="NaMN_adenylyltr"/>
    <property type="match status" value="1"/>
</dbReference>
<accession>A0A1T4V5P5</accession>
<evidence type="ECO:0000256" key="2">
    <source>
        <dbReference type="ARBA" id="ARBA00005019"/>
    </source>
</evidence>
<keyword evidence="7 10" id="KW-0067">ATP-binding</keyword>
<comment type="function">
    <text evidence="1 10">Catalyzes the reversible adenylation of nicotinate mononucleotide (NaMN) to nicotinic acid adenine dinucleotide (NaAD).</text>
</comment>
<dbReference type="AlphaFoldDB" id="A0A1T4V5P5"/>
<keyword evidence="3 10" id="KW-0662">Pyridine nucleotide biosynthesis</keyword>
<dbReference type="GO" id="GO:0016747">
    <property type="term" value="F:acyltransferase activity, transferring groups other than amino-acyl groups"/>
    <property type="evidence" value="ECO:0007669"/>
    <property type="project" value="InterPro"/>
</dbReference>
<evidence type="ECO:0000256" key="1">
    <source>
        <dbReference type="ARBA" id="ARBA00002324"/>
    </source>
</evidence>
<dbReference type="PROSITE" id="PS51186">
    <property type="entry name" value="GNAT"/>
    <property type="match status" value="1"/>
</dbReference>
<keyword evidence="8 10" id="KW-0520">NAD</keyword>
<dbReference type="CDD" id="cd02165">
    <property type="entry name" value="NMNAT"/>
    <property type="match status" value="1"/>
</dbReference>
<evidence type="ECO:0000313" key="12">
    <source>
        <dbReference type="EMBL" id="SKA60226.1"/>
    </source>
</evidence>
<dbReference type="GO" id="GO:0009435">
    <property type="term" value="P:NAD+ biosynthetic process"/>
    <property type="evidence" value="ECO:0007669"/>
    <property type="project" value="UniProtKB-UniRule"/>
</dbReference>
<dbReference type="EMBL" id="FUXZ01000002">
    <property type="protein sequence ID" value="SKA60226.1"/>
    <property type="molecule type" value="Genomic_DNA"/>
</dbReference>
<name>A0A1T4V5P5_9FIRM</name>
<dbReference type="PANTHER" id="PTHR39321">
    <property type="entry name" value="NICOTINATE-NUCLEOTIDE ADENYLYLTRANSFERASE-RELATED"/>
    <property type="match status" value="1"/>
</dbReference>
<keyword evidence="13" id="KW-1185">Reference proteome</keyword>
<dbReference type="SUPFAM" id="SSF55729">
    <property type="entry name" value="Acyl-CoA N-acyltransferases (Nat)"/>
    <property type="match status" value="1"/>
</dbReference>
<keyword evidence="6 10" id="KW-0547">Nucleotide-binding</keyword>
<keyword evidence="5 10" id="KW-0548">Nucleotidyltransferase</keyword>
<dbReference type="NCBIfam" id="TIGR00125">
    <property type="entry name" value="cyt_tran_rel"/>
    <property type="match status" value="1"/>
</dbReference>
<dbReference type="Pfam" id="PF00583">
    <property type="entry name" value="Acetyltransf_1"/>
    <property type="match status" value="1"/>
</dbReference>
<dbReference type="CDD" id="cd04301">
    <property type="entry name" value="NAT_SF"/>
    <property type="match status" value="1"/>
</dbReference>
<comment type="similarity">
    <text evidence="10">Belongs to the NadD family.</text>
</comment>
<proteinExistence type="inferred from homology"/>
<dbReference type="InterPro" id="IPR014729">
    <property type="entry name" value="Rossmann-like_a/b/a_fold"/>
</dbReference>
<feature type="domain" description="N-acetyltransferase" evidence="11">
    <location>
        <begin position="208"/>
        <end position="366"/>
    </location>
</feature>
<dbReference type="PANTHER" id="PTHR39321:SF3">
    <property type="entry name" value="PHOSPHOPANTETHEINE ADENYLYLTRANSFERASE"/>
    <property type="match status" value="1"/>
</dbReference>
<evidence type="ECO:0000256" key="5">
    <source>
        <dbReference type="ARBA" id="ARBA00022695"/>
    </source>
</evidence>
<gene>
    <name evidence="10" type="primary">nadD</name>
    <name evidence="12" type="ORF">SAMN02745111_00214</name>
</gene>
<dbReference type="InterPro" id="IPR005248">
    <property type="entry name" value="NadD/NMNAT"/>
</dbReference>
<dbReference type="Gene3D" id="3.40.50.620">
    <property type="entry name" value="HUPs"/>
    <property type="match status" value="1"/>
</dbReference>
<dbReference type="EC" id="2.7.7.18" evidence="10"/>
<evidence type="ECO:0000256" key="6">
    <source>
        <dbReference type="ARBA" id="ARBA00022741"/>
    </source>
</evidence>
<dbReference type="NCBIfam" id="TIGR00482">
    <property type="entry name" value="nicotinate (nicotinamide) nucleotide adenylyltransferase"/>
    <property type="match status" value="1"/>
</dbReference>
<dbReference type="STRING" id="39495.SAMN02745111_00214"/>
<evidence type="ECO:0000256" key="7">
    <source>
        <dbReference type="ARBA" id="ARBA00022840"/>
    </source>
</evidence>
<evidence type="ECO:0000256" key="8">
    <source>
        <dbReference type="ARBA" id="ARBA00023027"/>
    </source>
</evidence>
<dbReference type="Pfam" id="PF01467">
    <property type="entry name" value="CTP_transf_like"/>
    <property type="match status" value="1"/>
</dbReference>
<dbReference type="InterPro" id="IPR016181">
    <property type="entry name" value="Acyl_CoA_acyltransferase"/>
</dbReference>
<reference evidence="12 13" key="1">
    <citation type="submission" date="2017-02" db="EMBL/GenBank/DDBJ databases">
        <authorList>
            <person name="Peterson S.W."/>
        </authorList>
    </citation>
    <scope>NUCLEOTIDE SEQUENCE [LARGE SCALE GENOMIC DNA]</scope>
    <source>
        <strain evidence="12 13">ATCC 35992</strain>
    </source>
</reference>